<feature type="region of interest" description="Disordered" evidence="1">
    <location>
        <begin position="1"/>
        <end position="21"/>
    </location>
</feature>
<gene>
    <name evidence="2" type="ORF">M979_2146</name>
</gene>
<protein>
    <submittedName>
        <fullName evidence="2">Uncharacterized protein</fullName>
    </submittedName>
</protein>
<evidence type="ECO:0000313" key="2">
    <source>
        <dbReference type="EMBL" id="OAT17651.1"/>
    </source>
</evidence>
<evidence type="ECO:0000313" key="3">
    <source>
        <dbReference type="Proteomes" id="UP000078286"/>
    </source>
</evidence>
<name>A0A1B7HPU1_9ENTR</name>
<dbReference type="PATRIC" id="fig|1354255.3.peg.2223"/>
<dbReference type="Proteomes" id="UP000078286">
    <property type="component" value="Unassembled WGS sequence"/>
</dbReference>
<comment type="caution">
    <text evidence="2">The sequence shown here is derived from an EMBL/GenBank/DDBJ whole genome shotgun (WGS) entry which is preliminary data.</text>
</comment>
<sequence length="62" mass="7125">MKAEEDSQVESESPSDVKQRIHQRYREQAILAVRGQLGYQPAVKSVYSKSASPKFCHKIEFK</sequence>
<proteinExistence type="predicted"/>
<accession>A0A1B7HPU1</accession>
<reference evidence="2 3" key="1">
    <citation type="submission" date="2016-04" db="EMBL/GenBank/DDBJ databases">
        <title>ATOL: Assembling a taxonomically balanced genome-scale reconstruction of the evolutionary history of the Enterobacteriaceae.</title>
        <authorList>
            <person name="Plunkett G.III."/>
            <person name="Neeno-Eckwall E.C."/>
            <person name="Glasner J.D."/>
            <person name="Perna N.T."/>
        </authorList>
    </citation>
    <scope>NUCLEOTIDE SEQUENCE [LARGE SCALE GENOMIC DNA]</scope>
    <source>
        <strain evidence="2 3">ATCC 51607</strain>
    </source>
</reference>
<dbReference type="AlphaFoldDB" id="A0A1B7HPU1"/>
<organism evidence="2 3">
    <name type="scientific">Buttiauxella noackiae ATCC 51607</name>
    <dbReference type="NCBI Taxonomy" id="1354255"/>
    <lineage>
        <taxon>Bacteria</taxon>
        <taxon>Pseudomonadati</taxon>
        <taxon>Pseudomonadota</taxon>
        <taxon>Gammaproteobacteria</taxon>
        <taxon>Enterobacterales</taxon>
        <taxon>Enterobacteriaceae</taxon>
        <taxon>Buttiauxella</taxon>
    </lineage>
</organism>
<dbReference type="EMBL" id="LXEO01000025">
    <property type="protein sequence ID" value="OAT17651.1"/>
    <property type="molecule type" value="Genomic_DNA"/>
</dbReference>
<evidence type="ECO:0000256" key="1">
    <source>
        <dbReference type="SAM" id="MobiDB-lite"/>
    </source>
</evidence>
<keyword evidence="3" id="KW-1185">Reference proteome</keyword>
<dbReference type="RefSeq" id="WP_074388646.1">
    <property type="nucleotide sequence ID" value="NZ_LXEO01000025.1"/>
</dbReference>